<evidence type="ECO:0000256" key="1">
    <source>
        <dbReference type="ARBA" id="ARBA00004429"/>
    </source>
</evidence>
<dbReference type="SUPFAM" id="SSF161098">
    <property type="entry name" value="MetI-like"/>
    <property type="match status" value="1"/>
</dbReference>
<evidence type="ECO:0000259" key="9">
    <source>
        <dbReference type="PROSITE" id="PS50928"/>
    </source>
</evidence>
<comment type="subcellular location">
    <subcellularLocation>
        <location evidence="1">Cell inner membrane</location>
        <topology evidence="1">Multi-pass membrane protein</topology>
    </subcellularLocation>
    <subcellularLocation>
        <location evidence="8">Cell membrane</location>
        <topology evidence="8">Multi-pass membrane protein</topology>
    </subcellularLocation>
</comment>
<feature type="transmembrane region" description="Helical" evidence="8">
    <location>
        <begin position="69"/>
        <end position="94"/>
    </location>
</feature>
<proteinExistence type="inferred from homology"/>
<comment type="caution">
    <text evidence="10">The sequence shown here is derived from an EMBL/GenBank/DDBJ whole genome shotgun (WGS) entry which is preliminary data.</text>
</comment>
<keyword evidence="7 8" id="KW-0472">Membrane</keyword>
<feature type="transmembrane region" description="Helical" evidence="8">
    <location>
        <begin position="139"/>
        <end position="158"/>
    </location>
</feature>
<keyword evidence="4" id="KW-0997">Cell inner membrane</keyword>
<dbReference type="AlphaFoldDB" id="A0A7J3XXU2"/>
<dbReference type="PANTHER" id="PTHR43357:SF4">
    <property type="entry name" value="INNER MEMBRANE ABC TRANSPORTER PERMEASE PROTEIN YDCV"/>
    <property type="match status" value="1"/>
</dbReference>
<dbReference type="Pfam" id="PF00528">
    <property type="entry name" value="BPD_transp_1"/>
    <property type="match status" value="1"/>
</dbReference>
<feature type="transmembrane region" description="Helical" evidence="8">
    <location>
        <begin position="241"/>
        <end position="262"/>
    </location>
</feature>
<dbReference type="PROSITE" id="PS50928">
    <property type="entry name" value="ABC_TM1"/>
    <property type="match status" value="1"/>
</dbReference>
<dbReference type="InterPro" id="IPR035906">
    <property type="entry name" value="MetI-like_sf"/>
</dbReference>
<dbReference type="GO" id="GO:0055085">
    <property type="term" value="P:transmembrane transport"/>
    <property type="evidence" value="ECO:0007669"/>
    <property type="project" value="InterPro"/>
</dbReference>
<feature type="transmembrane region" description="Helical" evidence="8">
    <location>
        <begin position="106"/>
        <end position="127"/>
    </location>
</feature>
<feature type="transmembrane region" description="Helical" evidence="8">
    <location>
        <begin position="12"/>
        <end position="40"/>
    </location>
</feature>
<feature type="domain" description="ABC transmembrane type-1" evidence="9">
    <location>
        <begin position="69"/>
        <end position="259"/>
    </location>
</feature>
<keyword evidence="3" id="KW-1003">Cell membrane</keyword>
<name>A0A7J3XXU2_9CREN</name>
<keyword evidence="5 8" id="KW-0812">Transmembrane</keyword>
<dbReference type="Gene3D" id="1.10.3720.10">
    <property type="entry name" value="MetI-like"/>
    <property type="match status" value="1"/>
</dbReference>
<evidence type="ECO:0000256" key="2">
    <source>
        <dbReference type="ARBA" id="ARBA00022448"/>
    </source>
</evidence>
<evidence type="ECO:0000256" key="7">
    <source>
        <dbReference type="ARBA" id="ARBA00023136"/>
    </source>
</evidence>
<comment type="similarity">
    <text evidence="8">Belongs to the binding-protein-dependent transport system permease family.</text>
</comment>
<dbReference type="InterPro" id="IPR000515">
    <property type="entry name" value="MetI-like"/>
</dbReference>
<sequence length="275" mass="31412">MRLSDALYVFSKLVSYITLFAIISYIFLVSFIPVIGAFALKWEYSILPEIWTLNNLKFLLEDPFVLRSLYSSLLIASITSVVSVTMYLLVIMFLFLRERSRWMHTFVEVSVLIPLMLPAILIALAIYEVYRPTILGGTYWILVFAHLTIVSPYVFRNLYSVARMIDMKTLIEAARSLGAGIFTATYRVILPNIYHGLIGAMLLAFAVSFGDFEMANLLAPWQYRTVTIAIFQYFFKNAWNASAIILLVIIVSVLTSFLVAYLSRKAIARYVEVVR</sequence>
<keyword evidence="6 8" id="KW-1133">Transmembrane helix</keyword>
<reference evidence="10" key="1">
    <citation type="journal article" date="2020" name="mSystems">
        <title>Genome- and Community-Level Interaction Insights into Carbon Utilization and Element Cycling Functions of Hydrothermarchaeota in Hydrothermal Sediment.</title>
        <authorList>
            <person name="Zhou Z."/>
            <person name="Liu Y."/>
            <person name="Xu W."/>
            <person name="Pan J."/>
            <person name="Luo Z.H."/>
            <person name="Li M."/>
        </authorList>
    </citation>
    <scope>NUCLEOTIDE SEQUENCE [LARGE SCALE GENOMIC DNA]</scope>
    <source>
        <strain evidence="10">SpSt-110</strain>
    </source>
</reference>
<evidence type="ECO:0000256" key="5">
    <source>
        <dbReference type="ARBA" id="ARBA00022692"/>
    </source>
</evidence>
<organism evidence="10">
    <name type="scientific">Thermogladius calderae</name>
    <dbReference type="NCBI Taxonomy" id="1200300"/>
    <lineage>
        <taxon>Archaea</taxon>
        <taxon>Thermoproteota</taxon>
        <taxon>Thermoprotei</taxon>
        <taxon>Desulfurococcales</taxon>
        <taxon>Desulfurococcaceae</taxon>
        <taxon>Thermogladius</taxon>
    </lineage>
</organism>
<keyword evidence="2 8" id="KW-0813">Transport</keyword>
<accession>A0A7J3XXU2</accession>
<evidence type="ECO:0000256" key="3">
    <source>
        <dbReference type="ARBA" id="ARBA00022475"/>
    </source>
</evidence>
<evidence type="ECO:0000256" key="6">
    <source>
        <dbReference type="ARBA" id="ARBA00022989"/>
    </source>
</evidence>
<feature type="transmembrane region" description="Helical" evidence="8">
    <location>
        <begin position="193"/>
        <end position="210"/>
    </location>
</feature>
<evidence type="ECO:0000313" key="10">
    <source>
        <dbReference type="EMBL" id="HHP67524.1"/>
    </source>
</evidence>
<evidence type="ECO:0000256" key="4">
    <source>
        <dbReference type="ARBA" id="ARBA00022519"/>
    </source>
</evidence>
<dbReference type="CDD" id="cd06261">
    <property type="entry name" value="TM_PBP2"/>
    <property type="match status" value="1"/>
</dbReference>
<dbReference type="GO" id="GO:0005886">
    <property type="term" value="C:plasma membrane"/>
    <property type="evidence" value="ECO:0007669"/>
    <property type="project" value="UniProtKB-SubCell"/>
</dbReference>
<dbReference type="EMBL" id="DRYK01000026">
    <property type="protein sequence ID" value="HHP67524.1"/>
    <property type="molecule type" value="Genomic_DNA"/>
</dbReference>
<protein>
    <submittedName>
        <fullName evidence="10">ABC transporter permease subunit</fullName>
    </submittedName>
</protein>
<gene>
    <name evidence="10" type="ORF">ENM60_01840</name>
</gene>
<dbReference type="PANTHER" id="PTHR43357">
    <property type="entry name" value="INNER MEMBRANE ABC TRANSPORTER PERMEASE PROTEIN YDCV"/>
    <property type="match status" value="1"/>
</dbReference>
<evidence type="ECO:0000256" key="8">
    <source>
        <dbReference type="RuleBase" id="RU363032"/>
    </source>
</evidence>